<evidence type="ECO:0000256" key="6">
    <source>
        <dbReference type="ARBA" id="ARBA00022989"/>
    </source>
</evidence>
<dbReference type="Proteomes" id="UP000236173">
    <property type="component" value="Unassembled WGS sequence"/>
</dbReference>
<evidence type="ECO:0000313" key="12">
    <source>
        <dbReference type="Proteomes" id="UP000236173"/>
    </source>
</evidence>
<feature type="transmembrane region" description="Helical" evidence="10">
    <location>
        <begin position="233"/>
        <end position="259"/>
    </location>
</feature>
<dbReference type="CDD" id="cd13137">
    <property type="entry name" value="MATE_NorM_like"/>
    <property type="match status" value="1"/>
</dbReference>
<name>A0A2H5XF65_9BACT</name>
<dbReference type="Pfam" id="PF01554">
    <property type="entry name" value="MatE"/>
    <property type="match status" value="2"/>
</dbReference>
<accession>A0A2H5XF65</accession>
<sequence>MRKEPSATEGSLLTALVTLTMPSLLTQIGQTVGWLGEAYFVGQLGTTATAAIGAVGQVGWVLMGMTIMVSTGTTTLVAQRWGARDAHGAVRVEIAALQQSLLFSLLAVSVWFLRQPLWALLNIPPAMQRLADAYFAVALLSFPLMSVAVSLMAAYRGIGDMVTPLWATLVGVAVQLSLCAWCVPRWGISGAAFALAVSRGAVLAVLLGRLAQSPLRFSWAHCRTWCSRRHRDLLKLGLPAGLQSLLWSMASTVYFRLLASTPEKESAIAALTAGLRIEAIAFMPGIAFATVAQALVGQCVGAKQWQRATAGAWQAALACAVTMSLMATFFFVMAEPLAVRFAKDALTQHYIAAYLRINALSEPFLGIGMTLGGALRGLGDTATPALLNIVTLWLLRLPTTYWLCGVLGLDTVAAWWTMSVTTVVNGTLTAIAFAVRLRRAPAVS</sequence>
<dbReference type="GO" id="GO:0042910">
    <property type="term" value="F:xenobiotic transmembrane transporter activity"/>
    <property type="evidence" value="ECO:0007669"/>
    <property type="project" value="InterPro"/>
</dbReference>
<feature type="transmembrane region" description="Helical" evidence="10">
    <location>
        <begin position="353"/>
        <end position="374"/>
    </location>
</feature>
<evidence type="ECO:0000256" key="8">
    <source>
        <dbReference type="ARBA" id="ARBA00023136"/>
    </source>
</evidence>
<dbReference type="EMBL" id="BEHT01000039">
    <property type="protein sequence ID" value="GBC99821.1"/>
    <property type="molecule type" value="Genomic_DNA"/>
</dbReference>
<reference evidence="12" key="1">
    <citation type="submission" date="2017-09" db="EMBL/GenBank/DDBJ databases">
        <title>Metaegenomics of thermophilic ammonia-oxidizing enrichment culture.</title>
        <authorList>
            <person name="Kato S."/>
            <person name="Suzuki K."/>
        </authorList>
    </citation>
    <scope>NUCLEOTIDE SEQUENCE [LARGE SCALE GENOMIC DNA]</scope>
</reference>
<dbReference type="InterPro" id="IPR002528">
    <property type="entry name" value="MATE_fam"/>
</dbReference>
<keyword evidence="7" id="KW-0406">Ion transport</keyword>
<dbReference type="GO" id="GO:0006811">
    <property type="term" value="P:monoatomic ion transport"/>
    <property type="evidence" value="ECO:0007669"/>
    <property type="project" value="UniProtKB-KW"/>
</dbReference>
<evidence type="ECO:0000256" key="7">
    <source>
        <dbReference type="ARBA" id="ARBA00023065"/>
    </source>
</evidence>
<evidence type="ECO:0000256" key="5">
    <source>
        <dbReference type="ARBA" id="ARBA00022692"/>
    </source>
</evidence>
<keyword evidence="5 10" id="KW-0812">Transmembrane</keyword>
<dbReference type="InterPro" id="IPR050222">
    <property type="entry name" value="MATE_MdtK"/>
</dbReference>
<gene>
    <name evidence="11" type="primary">yeeO</name>
    <name evidence="11" type="ORF">HRbin17_02352</name>
</gene>
<feature type="transmembrane region" description="Helical" evidence="10">
    <location>
        <begin position="165"/>
        <end position="186"/>
    </location>
</feature>
<protein>
    <recommendedName>
        <fullName evidence="9">Multidrug-efflux transporter</fullName>
    </recommendedName>
</protein>
<organism evidence="11 12">
    <name type="scientific">Candidatus Fervidibacter japonicus</name>
    <dbReference type="NCBI Taxonomy" id="2035412"/>
    <lineage>
        <taxon>Bacteria</taxon>
        <taxon>Candidatus Fervidibacterota</taxon>
        <taxon>Candidatus Fervidibacter</taxon>
    </lineage>
</organism>
<dbReference type="PIRSF" id="PIRSF006603">
    <property type="entry name" value="DinF"/>
    <property type="match status" value="1"/>
</dbReference>
<proteinExistence type="predicted"/>
<keyword evidence="8 10" id="KW-0472">Membrane</keyword>
<evidence type="ECO:0000256" key="2">
    <source>
        <dbReference type="ARBA" id="ARBA00022448"/>
    </source>
</evidence>
<feature type="transmembrane region" description="Helical" evidence="10">
    <location>
        <begin position="386"/>
        <end position="409"/>
    </location>
</feature>
<comment type="caution">
    <text evidence="11">The sequence shown here is derived from an EMBL/GenBank/DDBJ whole genome shotgun (WGS) entry which is preliminary data.</text>
</comment>
<keyword evidence="3" id="KW-0050">Antiport</keyword>
<dbReference type="PANTHER" id="PTHR43298">
    <property type="entry name" value="MULTIDRUG RESISTANCE PROTEIN NORM-RELATED"/>
    <property type="match status" value="1"/>
</dbReference>
<keyword evidence="4" id="KW-1003">Cell membrane</keyword>
<feature type="transmembrane region" description="Helical" evidence="10">
    <location>
        <begin position="415"/>
        <end position="435"/>
    </location>
</feature>
<keyword evidence="2" id="KW-0813">Transport</keyword>
<comment type="subcellular location">
    <subcellularLocation>
        <location evidence="1">Cell membrane</location>
        <topology evidence="1">Multi-pass membrane protein</topology>
    </subcellularLocation>
</comment>
<dbReference type="InterPro" id="IPR048279">
    <property type="entry name" value="MdtK-like"/>
</dbReference>
<dbReference type="NCBIfam" id="TIGR00797">
    <property type="entry name" value="matE"/>
    <property type="match status" value="1"/>
</dbReference>
<dbReference type="GO" id="GO:0005886">
    <property type="term" value="C:plasma membrane"/>
    <property type="evidence" value="ECO:0007669"/>
    <property type="project" value="UniProtKB-SubCell"/>
</dbReference>
<keyword evidence="6 10" id="KW-1133">Transmembrane helix</keyword>
<evidence type="ECO:0000313" key="11">
    <source>
        <dbReference type="EMBL" id="GBC99821.1"/>
    </source>
</evidence>
<evidence type="ECO:0000256" key="9">
    <source>
        <dbReference type="ARBA" id="ARBA00031636"/>
    </source>
</evidence>
<evidence type="ECO:0000256" key="4">
    <source>
        <dbReference type="ARBA" id="ARBA00022475"/>
    </source>
</evidence>
<dbReference type="AlphaFoldDB" id="A0A2H5XF65"/>
<feature type="transmembrane region" description="Helical" evidence="10">
    <location>
        <begin position="133"/>
        <end position="153"/>
    </location>
</feature>
<feature type="transmembrane region" description="Helical" evidence="10">
    <location>
        <begin position="312"/>
        <end position="333"/>
    </location>
</feature>
<evidence type="ECO:0000256" key="3">
    <source>
        <dbReference type="ARBA" id="ARBA00022449"/>
    </source>
</evidence>
<dbReference type="GO" id="GO:0015297">
    <property type="term" value="F:antiporter activity"/>
    <property type="evidence" value="ECO:0007669"/>
    <property type="project" value="UniProtKB-KW"/>
</dbReference>
<evidence type="ECO:0000256" key="1">
    <source>
        <dbReference type="ARBA" id="ARBA00004651"/>
    </source>
</evidence>
<dbReference type="PANTHER" id="PTHR43298:SF2">
    <property type="entry name" value="FMN_FAD EXPORTER YEEO-RELATED"/>
    <property type="match status" value="1"/>
</dbReference>
<feature type="transmembrane region" description="Helical" evidence="10">
    <location>
        <begin position="192"/>
        <end position="212"/>
    </location>
</feature>
<feature type="transmembrane region" description="Helical" evidence="10">
    <location>
        <begin position="279"/>
        <end position="300"/>
    </location>
</feature>
<feature type="transmembrane region" description="Helical" evidence="10">
    <location>
        <begin position="90"/>
        <end position="113"/>
    </location>
</feature>
<feature type="transmembrane region" description="Helical" evidence="10">
    <location>
        <begin position="50"/>
        <end position="78"/>
    </location>
</feature>
<evidence type="ECO:0000256" key="10">
    <source>
        <dbReference type="SAM" id="Phobius"/>
    </source>
</evidence>